<dbReference type="InterPro" id="IPR005467">
    <property type="entry name" value="His_kinase_dom"/>
</dbReference>
<keyword evidence="8" id="KW-0067">ATP-binding</keyword>
<feature type="transmembrane region" description="Helical" evidence="16">
    <location>
        <begin position="288"/>
        <end position="309"/>
    </location>
</feature>
<feature type="compositionally biased region" description="Polar residues" evidence="15">
    <location>
        <begin position="1037"/>
        <end position="1047"/>
    </location>
</feature>
<accession>A0A6L3SYH5</accession>
<evidence type="ECO:0000256" key="6">
    <source>
        <dbReference type="ARBA" id="ARBA00022692"/>
    </source>
</evidence>
<dbReference type="InterPro" id="IPR008207">
    <property type="entry name" value="Sig_transdc_His_kin_Hpt_dom"/>
</dbReference>
<dbReference type="SMART" id="SM00448">
    <property type="entry name" value="REC"/>
    <property type="match status" value="1"/>
</dbReference>
<protein>
    <recommendedName>
        <fullName evidence="3">histidine kinase</fullName>
        <ecNumber evidence="3">2.7.13.3</ecNumber>
    </recommendedName>
</protein>
<dbReference type="InterPro" id="IPR000700">
    <property type="entry name" value="PAS-assoc_C"/>
</dbReference>
<evidence type="ECO:0000259" key="17">
    <source>
        <dbReference type="PROSITE" id="PS50109"/>
    </source>
</evidence>
<keyword evidence="14" id="KW-0175">Coiled coil</keyword>
<comment type="caution">
    <text evidence="21">The sequence shown here is derived from an EMBL/GenBank/DDBJ whole genome shotgun (WGS) entry which is preliminary data.</text>
</comment>
<dbReference type="InterPro" id="IPR000014">
    <property type="entry name" value="PAS"/>
</dbReference>
<evidence type="ECO:0000256" key="15">
    <source>
        <dbReference type="SAM" id="MobiDB-lite"/>
    </source>
</evidence>
<feature type="modified residue" description="Phosphohistidine" evidence="12">
    <location>
        <position position="958"/>
    </location>
</feature>
<dbReference type="Gene3D" id="1.10.287.130">
    <property type="match status" value="1"/>
</dbReference>
<dbReference type="PRINTS" id="PR00344">
    <property type="entry name" value="BCTRLSENSOR"/>
</dbReference>
<keyword evidence="7" id="KW-0547">Nucleotide-binding</keyword>
<dbReference type="CDD" id="cd17546">
    <property type="entry name" value="REC_hyHK_CKI1_RcsC-like"/>
    <property type="match status" value="1"/>
</dbReference>
<evidence type="ECO:0000256" key="8">
    <source>
        <dbReference type="ARBA" id="ARBA00022840"/>
    </source>
</evidence>
<dbReference type="PROSITE" id="PS50113">
    <property type="entry name" value="PAC"/>
    <property type="match status" value="1"/>
</dbReference>
<evidence type="ECO:0000256" key="10">
    <source>
        <dbReference type="ARBA" id="ARBA00023012"/>
    </source>
</evidence>
<evidence type="ECO:0000256" key="9">
    <source>
        <dbReference type="ARBA" id="ARBA00022989"/>
    </source>
</evidence>
<dbReference type="Gene3D" id="1.20.120.160">
    <property type="entry name" value="HPT domain"/>
    <property type="match status" value="1"/>
</dbReference>
<dbReference type="EMBL" id="VZZK01000014">
    <property type="protein sequence ID" value="KAB1078317.1"/>
    <property type="molecule type" value="Genomic_DNA"/>
</dbReference>
<dbReference type="PANTHER" id="PTHR45339:SF1">
    <property type="entry name" value="HYBRID SIGNAL TRANSDUCTION HISTIDINE KINASE J"/>
    <property type="match status" value="1"/>
</dbReference>
<dbReference type="PROSITE" id="PS50109">
    <property type="entry name" value="HIS_KIN"/>
    <property type="match status" value="1"/>
</dbReference>
<dbReference type="Pfam" id="PF01627">
    <property type="entry name" value="Hpt"/>
    <property type="match status" value="1"/>
</dbReference>
<evidence type="ECO:0000256" key="14">
    <source>
        <dbReference type="SAM" id="Coils"/>
    </source>
</evidence>
<dbReference type="SUPFAM" id="SSF47384">
    <property type="entry name" value="Homodimeric domain of signal transducing histidine kinase"/>
    <property type="match status" value="1"/>
</dbReference>
<dbReference type="PROSITE" id="PS50110">
    <property type="entry name" value="RESPONSE_REGULATORY"/>
    <property type="match status" value="1"/>
</dbReference>
<feature type="domain" description="HPt" evidence="20">
    <location>
        <begin position="918"/>
        <end position="1013"/>
    </location>
</feature>
<feature type="region of interest" description="Disordered" evidence="15">
    <location>
        <begin position="1006"/>
        <end position="1047"/>
    </location>
</feature>
<sequence length="1047" mass="113126">MPGPTDTAYFGPSAPAGAADVSRGRPFSFYLGIFALVLTLPLIAIITFVTNRYVGAERTKLEAVSIEANIDLGLAVERDLIALIAALRTLAASPALLDDLPRFRLQAQEAMAGRQGRLILLDETGRDHLEDRDPPLPAAYLAALRRRIAQGSEPEISDLLPAMPGHGRQIAVSVIAPASEIRRSALVFAIQPTHFAELLQGTGLLPPHRGSLVDRSGTLIARTLQSHTYLGRTIPQMEAMTGAYGRIDAVNVEGIPVRRFYRRSPVSGWYILTSISQSALQSSLRQSLWLLAAVALSLLLTACPCALFLTRRMQAAARITMGAARGLGQGALIQPRSTGVAEADMVCQILADASARLQEQAESLRNSNVELERRVADRTRELAQSHALTQSILENTPDTVKVLDAWGRVIFTNLRSTHLTGPEAGTSLEGQRWADFWPGEGGLSARRAIACAQRGASSRFTAWRGLKGEAETWLDVLVTPMLDAEGGTQRILAISRDITAQHRHDEELQIAKERAEAASVAKEEFLANMSHELRTPLNGILGYADLLSSDRSLLPSQRHRIDRIQDAAGALLAIVNDILDLAKIEAGDMTLQMRPFRLAKLLDDAADLVLPMARSKALSLDLALDPAIPEWVEGDPERLRQVVLNLLGNAIKFTQAGGIHLGVTVEAVAAGRCRFEIAIRDTGMGIAPERQHLLFQRFSQVDASNERRFGGTGLGLAISRHLVEEMGGRIAVESAVGLGSTFRLSLDLPVTEEPERLLKEAPLACNAFEAHVLVVEDVALNRDLVAELLKVLGCRVDLVGSGEAAIRAVQETAYDLVLMDEQMPEMSGTAATRIIRALDHPARHVPIVACSADVFAHQVRRFEEAGMNGHVGKPLTQAVLAKALIRHVFRLQAPQLDRPAEARPDDAPTQACDSVSARSWLPDARLDAALDELRQDLAALDADLRDGSAPDALAARAHALISTACMLDFPRLGRACQDFERAARSGSGRAANDDLRRVIGETLAQIDDIRPAGATQADRHDGPGGGHPDRILDPASAGQTSDVPTFR</sequence>
<dbReference type="InterPro" id="IPR004358">
    <property type="entry name" value="Sig_transdc_His_kin-like_C"/>
</dbReference>
<dbReference type="CDD" id="cd18774">
    <property type="entry name" value="PDC2_HK_sensor"/>
    <property type="match status" value="1"/>
</dbReference>
<dbReference type="SMART" id="SM00387">
    <property type="entry name" value="HATPase_c"/>
    <property type="match status" value="1"/>
</dbReference>
<keyword evidence="9 16" id="KW-1133">Transmembrane helix</keyword>
<dbReference type="AlphaFoldDB" id="A0A6L3SYH5"/>
<dbReference type="InterPro" id="IPR036890">
    <property type="entry name" value="HATPase_C_sf"/>
</dbReference>
<reference evidence="21 22" key="1">
    <citation type="submission" date="2019-09" db="EMBL/GenBank/DDBJ databases">
        <title>YIM 48816 draft genome.</title>
        <authorList>
            <person name="Jiang L."/>
        </authorList>
    </citation>
    <scope>NUCLEOTIDE SEQUENCE [LARGE SCALE GENOMIC DNA]</scope>
    <source>
        <strain evidence="21 22">YIM 48816</strain>
    </source>
</reference>
<evidence type="ECO:0000256" key="7">
    <source>
        <dbReference type="ARBA" id="ARBA00022741"/>
    </source>
</evidence>
<dbReference type="GO" id="GO:0000155">
    <property type="term" value="F:phosphorelay sensor kinase activity"/>
    <property type="evidence" value="ECO:0007669"/>
    <property type="project" value="InterPro"/>
</dbReference>
<evidence type="ECO:0000256" key="12">
    <source>
        <dbReference type="PROSITE-ProRule" id="PRU00110"/>
    </source>
</evidence>
<dbReference type="OrthoDB" id="9789782at2"/>
<evidence type="ECO:0000256" key="5">
    <source>
        <dbReference type="ARBA" id="ARBA00022553"/>
    </source>
</evidence>
<dbReference type="GO" id="GO:0005886">
    <property type="term" value="C:plasma membrane"/>
    <property type="evidence" value="ECO:0007669"/>
    <property type="project" value="UniProtKB-SubCell"/>
</dbReference>
<dbReference type="InterPro" id="IPR011006">
    <property type="entry name" value="CheY-like_superfamily"/>
</dbReference>
<feature type="domain" description="Histidine kinase" evidence="17">
    <location>
        <begin position="528"/>
        <end position="750"/>
    </location>
</feature>
<evidence type="ECO:0000313" key="21">
    <source>
        <dbReference type="EMBL" id="KAB1078317.1"/>
    </source>
</evidence>
<dbReference type="CDD" id="cd00082">
    <property type="entry name" value="HisKA"/>
    <property type="match status" value="1"/>
</dbReference>
<feature type="transmembrane region" description="Helical" evidence="16">
    <location>
        <begin position="29"/>
        <end position="50"/>
    </location>
</feature>
<keyword evidence="10" id="KW-0902">Two-component regulatory system</keyword>
<dbReference type="PANTHER" id="PTHR45339">
    <property type="entry name" value="HYBRID SIGNAL TRANSDUCTION HISTIDINE KINASE J"/>
    <property type="match status" value="1"/>
</dbReference>
<organism evidence="21 22">
    <name type="scientific">Methylobacterium soli</name>
    <dbReference type="NCBI Taxonomy" id="553447"/>
    <lineage>
        <taxon>Bacteria</taxon>
        <taxon>Pseudomonadati</taxon>
        <taxon>Pseudomonadota</taxon>
        <taxon>Alphaproteobacteria</taxon>
        <taxon>Hyphomicrobiales</taxon>
        <taxon>Methylobacteriaceae</taxon>
        <taxon>Methylobacterium</taxon>
    </lineage>
</organism>
<keyword evidence="22" id="KW-1185">Reference proteome</keyword>
<dbReference type="PROSITE" id="PS50894">
    <property type="entry name" value="HPT"/>
    <property type="match status" value="1"/>
</dbReference>
<dbReference type="InterPro" id="IPR003661">
    <property type="entry name" value="HisK_dim/P_dom"/>
</dbReference>
<dbReference type="NCBIfam" id="TIGR00229">
    <property type="entry name" value="sensory_box"/>
    <property type="match status" value="1"/>
</dbReference>
<dbReference type="Pfam" id="PF08448">
    <property type="entry name" value="PAS_4"/>
    <property type="match status" value="1"/>
</dbReference>
<dbReference type="Gene3D" id="3.30.450.20">
    <property type="entry name" value="PAS domain"/>
    <property type="match status" value="1"/>
</dbReference>
<dbReference type="SUPFAM" id="SSF52172">
    <property type="entry name" value="CheY-like"/>
    <property type="match status" value="1"/>
</dbReference>
<dbReference type="SUPFAM" id="SSF47226">
    <property type="entry name" value="Histidine-containing phosphotransfer domain, HPT domain"/>
    <property type="match status" value="1"/>
</dbReference>
<dbReference type="CDD" id="cd16922">
    <property type="entry name" value="HATPase_EvgS-ArcB-TorS-like"/>
    <property type="match status" value="1"/>
</dbReference>
<feature type="compositionally biased region" description="Basic and acidic residues" evidence="15">
    <location>
        <begin position="1017"/>
        <end position="1032"/>
    </location>
</feature>
<evidence type="ECO:0000313" key="22">
    <source>
        <dbReference type="Proteomes" id="UP000474159"/>
    </source>
</evidence>
<evidence type="ECO:0000256" key="13">
    <source>
        <dbReference type="PROSITE-ProRule" id="PRU00169"/>
    </source>
</evidence>
<evidence type="ECO:0000256" key="2">
    <source>
        <dbReference type="ARBA" id="ARBA00004651"/>
    </source>
</evidence>
<keyword evidence="4" id="KW-1003">Cell membrane</keyword>
<evidence type="ECO:0000256" key="3">
    <source>
        <dbReference type="ARBA" id="ARBA00012438"/>
    </source>
</evidence>
<evidence type="ECO:0000256" key="11">
    <source>
        <dbReference type="ARBA" id="ARBA00023136"/>
    </source>
</evidence>
<dbReference type="FunFam" id="3.30.565.10:FF:000078">
    <property type="entry name" value="Two-component sensor histidine kinase"/>
    <property type="match status" value="1"/>
</dbReference>
<comment type="catalytic activity">
    <reaction evidence="1">
        <text>ATP + protein L-histidine = ADP + protein N-phospho-L-histidine.</text>
        <dbReference type="EC" id="2.7.13.3"/>
    </reaction>
</comment>
<feature type="modified residue" description="4-aspartylphosphate" evidence="13">
    <location>
        <position position="820"/>
    </location>
</feature>
<keyword evidence="6 16" id="KW-0812">Transmembrane</keyword>
<feature type="domain" description="PAC" evidence="19">
    <location>
        <begin position="454"/>
        <end position="510"/>
    </location>
</feature>
<evidence type="ECO:0000259" key="19">
    <source>
        <dbReference type="PROSITE" id="PS50113"/>
    </source>
</evidence>
<feature type="coiled-coil region" evidence="14">
    <location>
        <begin position="347"/>
        <end position="381"/>
    </location>
</feature>
<dbReference type="EC" id="2.7.13.3" evidence="3"/>
<name>A0A6L3SYH5_9HYPH</name>
<proteinExistence type="predicted"/>
<evidence type="ECO:0000259" key="20">
    <source>
        <dbReference type="PROSITE" id="PS50894"/>
    </source>
</evidence>
<evidence type="ECO:0000256" key="16">
    <source>
        <dbReference type="SAM" id="Phobius"/>
    </source>
</evidence>
<dbReference type="Pfam" id="PF02518">
    <property type="entry name" value="HATPase_c"/>
    <property type="match status" value="1"/>
</dbReference>
<dbReference type="Pfam" id="PF00512">
    <property type="entry name" value="HisKA"/>
    <property type="match status" value="1"/>
</dbReference>
<dbReference type="GO" id="GO:0005524">
    <property type="term" value="F:ATP binding"/>
    <property type="evidence" value="ECO:0007669"/>
    <property type="project" value="UniProtKB-KW"/>
</dbReference>
<feature type="domain" description="Response regulatory" evidence="18">
    <location>
        <begin position="771"/>
        <end position="888"/>
    </location>
</feature>
<dbReference type="SUPFAM" id="SSF55785">
    <property type="entry name" value="PYP-like sensor domain (PAS domain)"/>
    <property type="match status" value="1"/>
</dbReference>
<keyword evidence="11 16" id="KW-0472">Membrane</keyword>
<evidence type="ECO:0000256" key="1">
    <source>
        <dbReference type="ARBA" id="ARBA00000085"/>
    </source>
</evidence>
<keyword evidence="5 13" id="KW-0597">Phosphoprotein</keyword>
<dbReference type="Gene3D" id="3.40.50.2300">
    <property type="match status" value="1"/>
</dbReference>
<dbReference type="SMART" id="SM00388">
    <property type="entry name" value="HisKA"/>
    <property type="match status" value="1"/>
</dbReference>
<dbReference type="InterPro" id="IPR013656">
    <property type="entry name" value="PAS_4"/>
</dbReference>
<comment type="subcellular location">
    <subcellularLocation>
        <location evidence="2">Cell membrane</location>
        <topology evidence="2">Multi-pass membrane protein</topology>
    </subcellularLocation>
</comment>
<dbReference type="Gene3D" id="3.30.565.10">
    <property type="entry name" value="Histidine kinase-like ATPase, C-terminal domain"/>
    <property type="match status" value="1"/>
</dbReference>
<dbReference type="InterPro" id="IPR035965">
    <property type="entry name" value="PAS-like_dom_sf"/>
</dbReference>
<gene>
    <name evidence="21" type="ORF">F6X53_14575</name>
</gene>
<evidence type="ECO:0000259" key="18">
    <source>
        <dbReference type="PROSITE" id="PS50110"/>
    </source>
</evidence>
<dbReference type="InterPro" id="IPR036641">
    <property type="entry name" value="HPT_dom_sf"/>
</dbReference>
<dbReference type="InterPro" id="IPR036097">
    <property type="entry name" value="HisK_dim/P_sf"/>
</dbReference>
<dbReference type="InterPro" id="IPR003594">
    <property type="entry name" value="HATPase_dom"/>
</dbReference>
<dbReference type="Pfam" id="PF00072">
    <property type="entry name" value="Response_reg"/>
    <property type="match status" value="1"/>
</dbReference>
<dbReference type="SUPFAM" id="SSF55874">
    <property type="entry name" value="ATPase domain of HSP90 chaperone/DNA topoisomerase II/histidine kinase"/>
    <property type="match status" value="1"/>
</dbReference>
<dbReference type="InterPro" id="IPR001789">
    <property type="entry name" value="Sig_transdc_resp-reg_receiver"/>
</dbReference>
<dbReference type="Proteomes" id="UP000474159">
    <property type="component" value="Unassembled WGS sequence"/>
</dbReference>
<evidence type="ECO:0000256" key="4">
    <source>
        <dbReference type="ARBA" id="ARBA00022475"/>
    </source>
</evidence>